<comment type="catalytic activity">
    <reaction evidence="10">
        <text>[protein]-C-terminal S-[(2E,6E)-farnesyl]-L-cysteine + S-adenosyl-L-methionine = [protein]-C-terminal S-[(2E,6E)-farnesyl]-L-cysteine methyl ester + S-adenosyl-L-homocysteine</text>
        <dbReference type="Rhea" id="RHEA:21672"/>
        <dbReference type="Rhea" id="RHEA-COMP:12125"/>
        <dbReference type="Rhea" id="RHEA-COMP:12126"/>
        <dbReference type="ChEBI" id="CHEBI:57856"/>
        <dbReference type="ChEBI" id="CHEBI:59789"/>
        <dbReference type="ChEBI" id="CHEBI:90510"/>
        <dbReference type="ChEBI" id="CHEBI:90511"/>
        <dbReference type="EC" id="2.1.1.100"/>
    </reaction>
</comment>
<sequence>MSVSTLRAHLTKFQSFLSFEPTSNLAFLSPTSPARSGFLGLLLGSLLTFHTLLPFLFPSSHIYYPLILKWSLYMFFLLLFHILEYVVTALYNGRVVSSTSFLIDHSESYTIAALVSWTEYWLTSLLFGPSPLSPLNTLGLLLCLLGQSLRSAALYTCADNFNHIIQDTKNNANPKQRLVREGVYGVLRHPSYTGWFYWSIGTQCILGNKLCIIVYTWVSWKFFKERIPYEERTLMERFKEYKEYKTKSWVGIPFIG</sequence>
<evidence type="ECO:0000256" key="5">
    <source>
        <dbReference type="ARBA" id="ARBA00022679"/>
    </source>
</evidence>
<evidence type="ECO:0000256" key="7">
    <source>
        <dbReference type="ARBA" id="ARBA00022692"/>
    </source>
</evidence>
<protein>
    <recommendedName>
        <fullName evidence="3 10">Protein-S-isoprenylcysteine O-methyltransferase</fullName>
        <ecNumber evidence="3 10">2.1.1.100</ecNumber>
    </recommendedName>
</protein>
<dbReference type="EMBL" id="BRXW01000432">
    <property type="protein sequence ID" value="GMH54342.1"/>
    <property type="molecule type" value="Genomic_DNA"/>
</dbReference>
<dbReference type="PROSITE" id="PS51564">
    <property type="entry name" value="SAM_ICMT"/>
    <property type="match status" value="1"/>
</dbReference>
<organism evidence="11 12">
    <name type="scientific">Triparma laevis f. longispina</name>
    <dbReference type="NCBI Taxonomy" id="1714387"/>
    <lineage>
        <taxon>Eukaryota</taxon>
        <taxon>Sar</taxon>
        <taxon>Stramenopiles</taxon>
        <taxon>Ochrophyta</taxon>
        <taxon>Bolidophyceae</taxon>
        <taxon>Parmales</taxon>
        <taxon>Triparmaceae</taxon>
        <taxon>Triparma</taxon>
    </lineage>
</organism>
<accession>A0A9W6ZH86</accession>
<evidence type="ECO:0000256" key="1">
    <source>
        <dbReference type="ARBA" id="ARBA00004141"/>
    </source>
</evidence>
<feature type="transmembrane region" description="Helical" evidence="10">
    <location>
        <begin position="70"/>
        <end position="91"/>
    </location>
</feature>
<dbReference type="EC" id="2.1.1.100" evidence="3 10"/>
<evidence type="ECO:0000256" key="3">
    <source>
        <dbReference type="ARBA" id="ARBA00012151"/>
    </source>
</evidence>
<feature type="transmembrane region" description="Helical" evidence="10">
    <location>
        <begin position="38"/>
        <end position="58"/>
    </location>
</feature>
<evidence type="ECO:0000313" key="12">
    <source>
        <dbReference type="Proteomes" id="UP001165122"/>
    </source>
</evidence>
<dbReference type="Gene3D" id="1.20.120.1630">
    <property type="match status" value="1"/>
</dbReference>
<keyword evidence="8 10" id="KW-1133">Transmembrane helix</keyword>
<dbReference type="GO" id="GO:0005789">
    <property type="term" value="C:endoplasmic reticulum membrane"/>
    <property type="evidence" value="ECO:0007669"/>
    <property type="project" value="UniProtKB-SubCell"/>
</dbReference>
<keyword evidence="12" id="KW-1185">Reference proteome</keyword>
<comment type="subcellular location">
    <subcellularLocation>
        <location evidence="10">Endoplasmic reticulum membrane</location>
        <topology evidence="10">Multi-pass membrane protein</topology>
    </subcellularLocation>
    <subcellularLocation>
        <location evidence="1">Membrane</location>
        <topology evidence="1">Multi-pass membrane protein</topology>
    </subcellularLocation>
</comment>
<dbReference type="PANTHER" id="PTHR12714:SF9">
    <property type="entry name" value="PROTEIN-S-ISOPRENYLCYSTEINE O-METHYLTRANSFERASE"/>
    <property type="match status" value="1"/>
</dbReference>
<dbReference type="OrthoDB" id="422086at2759"/>
<keyword evidence="10" id="KW-0256">Endoplasmic reticulum</keyword>
<evidence type="ECO:0000256" key="2">
    <source>
        <dbReference type="ARBA" id="ARBA00009140"/>
    </source>
</evidence>
<dbReference type="Pfam" id="PF04140">
    <property type="entry name" value="ICMT"/>
    <property type="match status" value="1"/>
</dbReference>
<dbReference type="AlphaFoldDB" id="A0A9W6ZH86"/>
<comment type="caution">
    <text evidence="11">The sequence shown here is derived from an EMBL/GenBank/DDBJ whole genome shotgun (WGS) entry which is preliminary data.</text>
</comment>
<dbReference type="PANTHER" id="PTHR12714">
    <property type="entry name" value="PROTEIN-S ISOPRENYLCYSTEINE O-METHYLTRANSFERASE"/>
    <property type="match status" value="1"/>
</dbReference>
<name>A0A9W6ZH86_9STRA</name>
<dbReference type="InterPro" id="IPR025770">
    <property type="entry name" value="PPMT_MeTrfase"/>
</dbReference>
<evidence type="ECO:0000256" key="4">
    <source>
        <dbReference type="ARBA" id="ARBA00022603"/>
    </source>
</evidence>
<dbReference type="GO" id="GO:0032259">
    <property type="term" value="P:methylation"/>
    <property type="evidence" value="ECO:0007669"/>
    <property type="project" value="UniProtKB-KW"/>
</dbReference>
<proteinExistence type="inferred from homology"/>
<dbReference type="Proteomes" id="UP001165122">
    <property type="component" value="Unassembled WGS sequence"/>
</dbReference>
<keyword evidence="5" id="KW-0808">Transferase</keyword>
<keyword evidence="7 10" id="KW-0812">Transmembrane</keyword>
<reference evidence="12" key="1">
    <citation type="journal article" date="2023" name="Commun. Biol.">
        <title>Genome analysis of Parmales, the sister group of diatoms, reveals the evolutionary specialization of diatoms from phago-mixotrophs to photoautotrophs.</title>
        <authorList>
            <person name="Ban H."/>
            <person name="Sato S."/>
            <person name="Yoshikawa S."/>
            <person name="Yamada K."/>
            <person name="Nakamura Y."/>
            <person name="Ichinomiya M."/>
            <person name="Sato N."/>
            <person name="Blanc-Mathieu R."/>
            <person name="Endo H."/>
            <person name="Kuwata A."/>
            <person name="Ogata H."/>
        </authorList>
    </citation>
    <scope>NUCLEOTIDE SEQUENCE [LARGE SCALE GENOMIC DNA]</scope>
    <source>
        <strain evidence="12">NIES 3700</strain>
    </source>
</reference>
<evidence type="ECO:0000256" key="6">
    <source>
        <dbReference type="ARBA" id="ARBA00022691"/>
    </source>
</evidence>
<keyword evidence="4 10" id="KW-0489">Methyltransferase</keyword>
<evidence type="ECO:0000256" key="8">
    <source>
        <dbReference type="ARBA" id="ARBA00022989"/>
    </source>
</evidence>
<evidence type="ECO:0000256" key="10">
    <source>
        <dbReference type="RuleBase" id="RU362022"/>
    </source>
</evidence>
<evidence type="ECO:0000313" key="11">
    <source>
        <dbReference type="EMBL" id="GMH54342.1"/>
    </source>
</evidence>
<gene>
    <name evidence="11" type="ORF">TrLO_g6421</name>
</gene>
<dbReference type="InterPro" id="IPR007269">
    <property type="entry name" value="ICMT_MeTrfase"/>
</dbReference>
<keyword evidence="6 10" id="KW-0949">S-adenosyl-L-methionine</keyword>
<comment type="similarity">
    <text evidence="2 10">Belongs to the class VI-like SAM-binding methyltransferase superfamily. Isoprenylcysteine carboxyl methyltransferase family.</text>
</comment>
<comment type="caution">
    <text evidence="10">Lacks conserved residue(s) required for the propagation of feature annotation.</text>
</comment>
<dbReference type="GO" id="GO:0004671">
    <property type="term" value="F:protein C-terminal S-isoprenylcysteine carboxyl O-methyltransferase activity"/>
    <property type="evidence" value="ECO:0007669"/>
    <property type="project" value="UniProtKB-EC"/>
</dbReference>
<evidence type="ECO:0000256" key="9">
    <source>
        <dbReference type="ARBA" id="ARBA00023136"/>
    </source>
</evidence>
<feature type="transmembrane region" description="Helical" evidence="10">
    <location>
        <begin position="195"/>
        <end position="218"/>
    </location>
</feature>
<keyword evidence="9 10" id="KW-0472">Membrane</keyword>